<dbReference type="InParanoid" id="D3B9T6"/>
<proteinExistence type="predicted"/>
<feature type="region of interest" description="Disordered" evidence="2">
    <location>
        <begin position="505"/>
        <end position="555"/>
    </location>
</feature>
<feature type="compositionally biased region" description="Low complexity" evidence="2">
    <location>
        <begin position="516"/>
        <end position="533"/>
    </location>
</feature>
<dbReference type="Pfam" id="PF00320">
    <property type="entry name" value="GATA"/>
    <property type="match status" value="1"/>
</dbReference>
<feature type="region of interest" description="Disordered" evidence="2">
    <location>
        <begin position="71"/>
        <end position="177"/>
    </location>
</feature>
<dbReference type="PANTHER" id="PTHR34496:SF10">
    <property type="entry name" value="GLCNAC TRANSFERASE"/>
    <property type="match status" value="1"/>
</dbReference>
<dbReference type="AlphaFoldDB" id="D3B9T6"/>
<evidence type="ECO:0000313" key="5">
    <source>
        <dbReference type="Proteomes" id="UP000001396"/>
    </source>
</evidence>
<dbReference type="RefSeq" id="XP_020434115.1">
    <property type="nucleotide sequence ID" value="XM_020576126.1"/>
</dbReference>
<dbReference type="STRING" id="670386.D3B9T6"/>
<dbReference type="InterPro" id="IPR013088">
    <property type="entry name" value="Znf_NHR/GATA"/>
</dbReference>
<protein>
    <submittedName>
        <fullName evidence="4">GlcNAc transferase</fullName>
    </submittedName>
</protein>
<comment type="caution">
    <text evidence="4">The sequence shown here is derived from an EMBL/GenBank/DDBJ whole genome shotgun (WGS) entry which is preliminary data.</text>
</comment>
<keyword evidence="1" id="KW-0863">Zinc-finger</keyword>
<feature type="domain" description="GATA-type" evidence="3">
    <location>
        <begin position="426"/>
        <end position="461"/>
    </location>
</feature>
<dbReference type="InterPro" id="IPR000679">
    <property type="entry name" value="Znf_GATA"/>
</dbReference>
<dbReference type="SMART" id="SM00401">
    <property type="entry name" value="ZnF_GATA"/>
    <property type="match status" value="1"/>
</dbReference>
<keyword evidence="1" id="KW-0862">Zinc</keyword>
<keyword evidence="1" id="KW-0479">Metal-binding</keyword>
<dbReference type="PROSITE" id="PS50114">
    <property type="entry name" value="GATA_ZN_FINGER_2"/>
    <property type="match status" value="1"/>
</dbReference>
<feature type="compositionally biased region" description="Low complexity" evidence="2">
    <location>
        <begin position="154"/>
        <end position="176"/>
    </location>
</feature>
<dbReference type="PANTHER" id="PTHR34496">
    <property type="entry name" value="GLCNAC TRANSFERASE-RELATED"/>
    <property type="match status" value="1"/>
</dbReference>
<sequence>MANQYIPKKEVTTEILRFQPQILEPTYINNVNSNYRGGQNQVNSRIASLSKNTNLNISNNQKNIQLNQQFIQQQQQQFPPLSPPEYLDNQPLHHSNNNSHPNIQSHNTNNNQFPNLSTTPPLDQNYQYHQQQHHHHQQQQFPPQPFYHPINFPSSSSNSNNYQTFTSSTSPTTSPTCNYNVNTNSPPQQHLLYSSNNSVILDGSNDALSLNNSSSSYSLSPQLYSTPSSPPLNLGTLILNQFSHNHNPNIVNHNNNLNNNLNNNNNIHNINTHTYSNLSTPNLISLSSTNDILPTPSSTFSNVTSTTTTTTTTNSNHDETMAQSLISIASDDANLELIRKKLSKGFHGMITNLLPLCEEIDKLRGATKEKNDKMTELHERVNLVIKKIYKEKKNKLPFPVKTNEKKEYIDLRPRRKRKMNVKYKENEEDMQCQRCGVTESPEWRKGPDGCKSLCNACGLYYAKAKRKEKESALNQIQMQSASTNNTTGTPFTGHTSNSINIHNLINKSGGNVPAVTTSTTTTTKTTTGRTDLTNATPKSKQNDNSNNNNNQSSSGSESTCLIVLIVGAIGHVSYFYTDLFTNNVTISEMTSDQREELIQSTSKKHNIRPTIFVSMAAYRDKFCSDTLNYLFENAQHPENVFVGLVDQGSELLDQETTPKYPDWPNSHCYRGLNLPPELVKTNIRRVAMEIKDSAGPTKARYEASLLYRNETYYMQIDSHLRFIKHWDTYILSNHWSLRDLAPAGKNGIPRAILSHYPPPYEADTPGLPHDDQSQVPKLCKAVFNGRGLITFNAYTLRATKIPAESPFVAAGFFFGTGEFLETVPYDPHLPNMFEGEEILHTVRMYVNGYRFFAPTINICYHYYTRQGQPKFWEDNNKYWVDMQNSVDRAKYILGLNNTELDLSQAKYQDIDRYNIENKTLVSEYWKHYEIDFEKNEMNYQKWCD</sequence>
<dbReference type="Pfam" id="PF11397">
    <property type="entry name" value="GlcNAc"/>
    <property type="match status" value="1"/>
</dbReference>
<feature type="compositionally biased region" description="Polar residues" evidence="2">
    <location>
        <begin position="108"/>
        <end position="125"/>
    </location>
</feature>
<reference evidence="4 5" key="1">
    <citation type="journal article" date="2011" name="Genome Res.">
        <title>Phylogeny-wide analysis of social amoeba genomes highlights ancient origins for complex intercellular communication.</title>
        <authorList>
            <person name="Heidel A.J."/>
            <person name="Lawal H.M."/>
            <person name="Felder M."/>
            <person name="Schilde C."/>
            <person name="Helps N.R."/>
            <person name="Tunggal B."/>
            <person name="Rivero F."/>
            <person name="John U."/>
            <person name="Schleicher M."/>
            <person name="Eichinger L."/>
            <person name="Platzer M."/>
            <person name="Noegel A.A."/>
            <person name="Schaap P."/>
            <person name="Gloeckner G."/>
        </authorList>
    </citation>
    <scope>NUCLEOTIDE SEQUENCE [LARGE SCALE GENOMIC DNA]</scope>
    <source>
        <strain evidence="5">ATCC 26659 / Pp 5 / PN500</strain>
    </source>
</reference>
<feature type="compositionally biased region" description="Low complexity" evidence="2">
    <location>
        <begin position="89"/>
        <end position="107"/>
    </location>
</feature>
<dbReference type="GO" id="GO:0016740">
    <property type="term" value="F:transferase activity"/>
    <property type="evidence" value="ECO:0007669"/>
    <property type="project" value="UniProtKB-KW"/>
</dbReference>
<evidence type="ECO:0000256" key="2">
    <source>
        <dbReference type="SAM" id="MobiDB-lite"/>
    </source>
</evidence>
<accession>D3B9T6</accession>
<dbReference type="GO" id="GO:0008270">
    <property type="term" value="F:zinc ion binding"/>
    <property type="evidence" value="ECO:0007669"/>
    <property type="project" value="UniProtKB-KW"/>
</dbReference>
<evidence type="ECO:0000259" key="3">
    <source>
        <dbReference type="PROSITE" id="PS50114"/>
    </source>
</evidence>
<dbReference type="GO" id="GO:0043565">
    <property type="term" value="F:sequence-specific DNA binding"/>
    <property type="evidence" value="ECO:0007669"/>
    <property type="project" value="InterPro"/>
</dbReference>
<dbReference type="InterPro" id="IPR021067">
    <property type="entry name" value="Glycosyltransferase"/>
</dbReference>
<dbReference type="Gene3D" id="3.30.50.10">
    <property type="entry name" value="Erythroid Transcription Factor GATA-1, subunit A"/>
    <property type="match status" value="1"/>
</dbReference>
<dbReference type="GO" id="GO:0006355">
    <property type="term" value="P:regulation of DNA-templated transcription"/>
    <property type="evidence" value="ECO:0007669"/>
    <property type="project" value="InterPro"/>
</dbReference>
<keyword evidence="4" id="KW-0808">Transferase</keyword>
<dbReference type="EMBL" id="ADBJ01000022">
    <property type="protein sequence ID" value="EFA81998.1"/>
    <property type="molecule type" value="Genomic_DNA"/>
</dbReference>
<name>D3B9T6_HETP5</name>
<dbReference type="CDD" id="cd00202">
    <property type="entry name" value="ZnF_GATA"/>
    <property type="match status" value="1"/>
</dbReference>
<organism evidence="4 5">
    <name type="scientific">Heterostelium pallidum (strain ATCC 26659 / Pp 5 / PN500)</name>
    <name type="common">Cellular slime mold</name>
    <name type="synonym">Polysphondylium pallidum</name>
    <dbReference type="NCBI Taxonomy" id="670386"/>
    <lineage>
        <taxon>Eukaryota</taxon>
        <taxon>Amoebozoa</taxon>
        <taxon>Evosea</taxon>
        <taxon>Eumycetozoa</taxon>
        <taxon>Dictyostelia</taxon>
        <taxon>Acytosteliales</taxon>
        <taxon>Acytosteliaceae</taxon>
        <taxon>Heterostelium</taxon>
    </lineage>
</organism>
<dbReference type="Proteomes" id="UP000001396">
    <property type="component" value="Unassembled WGS sequence"/>
</dbReference>
<evidence type="ECO:0000313" key="4">
    <source>
        <dbReference type="EMBL" id="EFA81998.1"/>
    </source>
</evidence>
<dbReference type="SUPFAM" id="SSF57716">
    <property type="entry name" value="Glucocorticoid receptor-like (DNA-binding domain)"/>
    <property type="match status" value="1"/>
</dbReference>
<dbReference type="GeneID" id="31360719"/>
<keyword evidence="5" id="KW-1185">Reference proteome</keyword>
<gene>
    <name evidence="4" type="primary">gnt2</name>
    <name evidence="4" type="ORF">PPL_05233</name>
</gene>
<evidence type="ECO:0000256" key="1">
    <source>
        <dbReference type="PROSITE-ProRule" id="PRU00094"/>
    </source>
</evidence>
<feature type="compositionally biased region" description="Low complexity" evidence="2">
    <location>
        <begin position="542"/>
        <end position="555"/>
    </location>
</feature>